<dbReference type="Proteomes" id="UP000699462">
    <property type="component" value="Unassembled WGS sequence"/>
</dbReference>
<evidence type="ECO:0000313" key="2">
    <source>
        <dbReference type="EMBL" id="KAF8569573.1"/>
    </source>
</evidence>
<gene>
    <name evidence="2" type="ORF">P879_03754</name>
</gene>
<feature type="compositionally biased region" description="Polar residues" evidence="1">
    <location>
        <begin position="114"/>
        <end position="126"/>
    </location>
</feature>
<name>A0A8T0DPA9_9TREM</name>
<comment type="caution">
    <text evidence="2">The sequence shown here is derived from an EMBL/GenBank/DDBJ whole genome shotgun (WGS) entry which is preliminary data.</text>
</comment>
<evidence type="ECO:0000256" key="1">
    <source>
        <dbReference type="SAM" id="MobiDB-lite"/>
    </source>
</evidence>
<accession>A0A8T0DPA9</accession>
<dbReference type="OrthoDB" id="6282325at2759"/>
<proteinExistence type="predicted"/>
<protein>
    <submittedName>
        <fullName evidence="2">Uncharacterized protein</fullName>
    </submittedName>
</protein>
<dbReference type="AlphaFoldDB" id="A0A8T0DPA9"/>
<dbReference type="EMBL" id="JTDF01001771">
    <property type="protein sequence ID" value="KAF8569573.1"/>
    <property type="molecule type" value="Genomic_DNA"/>
</dbReference>
<evidence type="ECO:0000313" key="3">
    <source>
        <dbReference type="Proteomes" id="UP000699462"/>
    </source>
</evidence>
<feature type="region of interest" description="Disordered" evidence="1">
    <location>
        <begin position="103"/>
        <end position="126"/>
    </location>
</feature>
<keyword evidence="3" id="KW-1185">Reference proteome</keyword>
<organism evidence="2 3">
    <name type="scientific">Paragonimus westermani</name>
    <dbReference type="NCBI Taxonomy" id="34504"/>
    <lineage>
        <taxon>Eukaryota</taxon>
        <taxon>Metazoa</taxon>
        <taxon>Spiralia</taxon>
        <taxon>Lophotrochozoa</taxon>
        <taxon>Platyhelminthes</taxon>
        <taxon>Trematoda</taxon>
        <taxon>Digenea</taxon>
        <taxon>Plagiorchiida</taxon>
        <taxon>Troglotremata</taxon>
        <taxon>Troglotrematidae</taxon>
        <taxon>Paragonimus</taxon>
    </lineage>
</organism>
<sequence>MQPHTLSPIGYTKIIPQRIGDAKCAVPMQAWMMEMEEEKPAHLGRPNKSISSFTQAKELTTDMAGGTARTAGLTTGSDIQRKVELESALHAIEQLWDKEEPVNYRHVHSRSSKHNNATGTAKQSKL</sequence>
<reference evidence="2 3" key="1">
    <citation type="submission" date="2019-07" db="EMBL/GenBank/DDBJ databases">
        <title>Annotation for the trematode Paragonimus westermani.</title>
        <authorList>
            <person name="Choi Y.-J."/>
        </authorList>
    </citation>
    <scope>NUCLEOTIDE SEQUENCE [LARGE SCALE GENOMIC DNA]</scope>
    <source>
        <strain evidence="2">180907_Pwestermani</strain>
    </source>
</reference>